<dbReference type="RefSeq" id="WP_378293845.1">
    <property type="nucleotide sequence ID" value="NZ_JBHULE010000019.1"/>
</dbReference>
<sequence length="1235" mass="126924">MKQLYLSFLLITVLGIHCAQGQFTETFESLADNQNTFTSNGQPFTTDVNGFDAETSFPGFGASGSNVFVDNSNSVATEDINSIKTTDGSNFTLKDVDIFLSVDSGVTVGGSGSIIIKGKESNVTQFTVTISSSSGSIPTDFTPDNGFFNVDFSTEGGSDNSLTNIDEVEFELTGSFVYIAIDEFTFGPEEVVADTNPPAVSSITRSGTPPTTADSVDFIVTFNENANNVTTDDFALDITGGAMGTISAISGSGTTHTVTVNGISGEGTLSIDLNGNTDITDDLGNGNGTNGNSPAFTAGEIHNVSVCFLESFENFNVNDSAFGSNGLPFMTTGGLDVFNLGGAGASGSDQYLDNGGIGAGSYTIETTGGELFTMNTLDLYLSSNASGTPPTNNGTLTINGKVAGATVYTITKTTGFPTSLANGDNGFFNINFATEGASDYTTTNIDELEIVIGGSFVYLAVDHFEFCEEGTTDTFAPEVLSIAVAGNPTSIDTSVDFIVTFNENVTNVTTDDFTLDTSGTSGSISSITGSNNIYTVTVDNIAGQGTISIDLNAATDIQDALMNSGPPAFTAGENHIVSDCFVEDVESFTVGATSITSNGVPFTLTNGLDVFNQNGAGINGSDLFLDNEGSGAGAYSITTTDNSLFTANTMFVYVSSGATGLAPTDDGTLTIRGKVAGATVFSFDLNSGNTAFPTNVSQGNNGFFQVDFATAGASDFSTVDVDEIEIEIFTFFVYLAIDNFEFCQDTTAPVDPVVTTPATAITVNTATQTIAGTHTENGVTVHAYADNDNDGMADNTTSLGSATVTGNAWSFSVNLTADSDNNFVVQAEDISGNTSNDVDVPTIIEDSMTPSGYTALIDQAPINSTNETAVSFTFAAAEVSTTYNYTFTSSGGAGSVTGSGVIATAIDQITGIDLSGLADGTITLSVTLTDDAGNTGGAATDTETKDTGAPTGYNVTIDQSPINSGSANVVSYTFSSAEVGATYNYTFTSSGGAGSVTGSGVIATATDQITGIDLSGLADGTITLSVTLTDVNGNTGSAATDTETKETIRPSVTITSTESPGPTGADPIPVTITFSESVTGFEITDLIVGNGTPGNFAGSGTTYTADITPSGAGPLTITVDINADVALDSGGNGNIAAPQFSIDYDNLLNINDEILANGLTIYPIPSSDNINISGETSLGLQRAEIFDIQGKLIISQKLTASSMTHTIDISSIRSGLYLMTVYSEKGSTTKRVIKQ</sequence>
<name>A0ABW5LGJ7_9FLAO</name>
<proteinExistence type="predicted"/>
<dbReference type="NCBIfam" id="TIGR04183">
    <property type="entry name" value="Por_Secre_tail"/>
    <property type="match status" value="1"/>
</dbReference>
<evidence type="ECO:0000256" key="1">
    <source>
        <dbReference type="ARBA" id="ARBA00022729"/>
    </source>
</evidence>
<feature type="chain" id="PRO_5046715775" evidence="3">
    <location>
        <begin position="20"/>
        <end position="1235"/>
    </location>
</feature>
<accession>A0ABW5LGJ7</accession>
<evidence type="ECO:0000256" key="3">
    <source>
        <dbReference type="SAM" id="SignalP"/>
    </source>
</evidence>
<dbReference type="InterPro" id="IPR026444">
    <property type="entry name" value="Secre_tail"/>
</dbReference>
<dbReference type="PANTHER" id="PTHR34677">
    <property type="match status" value="1"/>
</dbReference>
<feature type="region of interest" description="Disordered" evidence="2">
    <location>
        <begin position="933"/>
        <end position="953"/>
    </location>
</feature>
<organism evidence="6 7">
    <name type="scientific">Aquimarina rubra</name>
    <dbReference type="NCBI Taxonomy" id="1920033"/>
    <lineage>
        <taxon>Bacteria</taxon>
        <taxon>Pseudomonadati</taxon>
        <taxon>Bacteroidota</taxon>
        <taxon>Flavobacteriia</taxon>
        <taxon>Flavobacteriales</taxon>
        <taxon>Flavobacteriaceae</taxon>
        <taxon>Aquimarina</taxon>
    </lineage>
</organism>
<dbReference type="InterPro" id="IPR013783">
    <property type="entry name" value="Ig-like_fold"/>
</dbReference>
<keyword evidence="1 3" id="KW-0732">Signal</keyword>
<protein>
    <submittedName>
        <fullName evidence="6">Beta strand repeat-containing protein</fullName>
    </submittedName>
</protein>
<evidence type="ECO:0000259" key="5">
    <source>
        <dbReference type="Pfam" id="PF19078"/>
    </source>
</evidence>
<dbReference type="PANTHER" id="PTHR34677:SF3">
    <property type="entry name" value="BACTERIAL IG-LIKE DOMAIN-CONTAINING PROTEIN"/>
    <property type="match status" value="1"/>
</dbReference>
<dbReference type="Pfam" id="PF19078">
    <property type="entry name" value="Big_12"/>
    <property type="match status" value="1"/>
</dbReference>
<feature type="domain" description="Secretion system C-terminal sorting" evidence="4">
    <location>
        <begin position="1161"/>
        <end position="1233"/>
    </location>
</feature>
<evidence type="ECO:0000259" key="4">
    <source>
        <dbReference type="Pfam" id="PF18962"/>
    </source>
</evidence>
<evidence type="ECO:0000313" key="6">
    <source>
        <dbReference type="EMBL" id="MFD2563993.1"/>
    </source>
</evidence>
<dbReference type="Gene3D" id="2.60.40.10">
    <property type="entry name" value="Immunoglobulins"/>
    <property type="match status" value="1"/>
</dbReference>
<keyword evidence="7" id="KW-1185">Reference proteome</keyword>
<dbReference type="InterPro" id="IPR044048">
    <property type="entry name" value="Big_12"/>
</dbReference>
<gene>
    <name evidence="6" type="ORF">ACFSR1_15030</name>
</gene>
<reference evidence="7" key="1">
    <citation type="journal article" date="2019" name="Int. J. Syst. Evol. Microbiol.">
        <title>The Global Catalogue of Microorganisms (GCM) 10K type strain sequencing project: providing services to taxonomists for standard genome sequencing and annotation.</title>
        <authorList>
            <consortium name="The Broad Institute Genomics Platform"/>
            <consortium name="The Broad Institute Genome Sequencing Center for Infectious Disease"/>
            <person name="Wu L."/>
            <person name="Ma J."/>
        </authorList>
    </citation>
    <scope>NUCLEOTIDE SEQUENCE [LARGE SCALE GENOMIC DNA]</scope>
    <source>
        <strain evidence="7">KCTC 52274</strain>
    </source>
</reference>
<evidence type="ECO:0000256" key="2">
    <source>
        <dbReference type="SAM" id="MobiDB-lite"/>
    </source>
</evidence>
<dbReference type="Proteomes" id="UP001597319">
    <property type="component" value="Unassembled WGS sequence"/>
</dbReference>
<dbReference type="EMBL" id="JBHULE010000019">
    <property type="protein sequence ID" value="MFD2563993.1"/>
    <property type="molecule type" value="Genomic_DNA"/>
</dbReference>
<evidence type="ECO:0000313" key="7">
    <source>
        <dbReference type="Proteomes" id="UP001597319"/>
    </source>
</evidence>
<feature type="signal peptide" evidence="3">
    <location>
        <begin position="1"/>
        <end position="19"/>
    </location>
</feature>
<feature type="domain" description="Bacterial Ig-like" evidence="5">
    <location>
        <begin position="1047"/>
        <end position="1136"/>
    </location>
</feature>
<dbReference type="Pfam" id="PF18962">
    <property type="entry name" value="Por_Secre_tail"/>
    <property type="match status" value="1"/>
</dbReference>
<comment type="caution">
    <text evidence="6">The sequence shown here is derived from an EMBL/GenBank/DDBJ whole genome shotgun (WGS) entry which is preliminary data.</text>
</comment>